<feature type="region of interest" description="Disordered" evidence="1">
    <location>
        <begin position="267"/>
        <end position="291"/>
    </location>
</feature>
<dbReference type="InterPro" id="IPR000198">
    <property type="entry name" value="RhoGAP_dom"/>
</dbReference>
<dbReference type="GO" id="GO:0007264">
    <property type="term" value="P:small GTPase-mediated signal transduction"/>
    <property type="evidence" value="ECO:0007669"/>
    <property type="project" value="TreeGrafter"/>
</dbReference>
<dbReference type="Pfam" id="PF00620">
    <property type="entry name" value="RhoGAP"/>
    <property type="match status" value="1"/>
</dbReference>
<organism evidence="3">
    <name type="scientific">Arcella intermedia</name>
    <dbReference type="NCBI Taxonomy" id="1963864"/>
    <lineage>
        <taxon>Eukaryota</taxon>
        <taxon>Amoebozoa</taxon>
        <taxon>Tubulinea</taxon>
        <taxon>Elardia</taxon>
        <taxon>Arcellinida</taxon>
        <taxon>Sphaerothecina</taxon>
        <taxon>Arcellidae</taxon>
        <taxon>Arcella</taxon>
    </lineage>
</organism>
<dbReference type="GO" id="GO:0005096">
    <property type="term" value="F:GTPase activator activity"/>
    <property type="evidence" value="ECO:0007669"/>
    <property type="project" value="TreeGrafter"/>
</dbReference>
<dbReference type="AlphaFoldDB" id="A0A6B2LBT0"/>
<dbReference type="GO" id="GO:0005737">
    <property type="term" value="C:cytoplasm"/>
    <property type="evidence" value="ECO:0007669"/>
    <property type="project" value="TreeGrafter"/>
</dbReference>
<dbReference type="PANTHER" id="PTHR45808">
    <property type="entry name" value="RHO GTPASE-ACTIVATING PROTEIN 68F"/>
    <property type="match status" value="1"/>
</dbReference>
<protein>
    <recommendedName>
        <fullName evidence="2">Rho-GAP domain-containing protein</fullName>
    </recommendedName>
</protein>
<dbReference type="EMBL" id="GIBP01005298">
    <property type="protein sequence ID" value="NDV34267.1"/>
    <property type="molecule type" value="Transcribed_RNA"/>
</dbReference>
<dbReference type="CDD" id="cd00159">
    <property type="entry name" value="RhoGAP"/>
    <property type="match status" value="1"/>
</dbReference>
<dbReference type="PROSITE" id="PS50238">
    <property type="entry name" value="RHOGAP"/>
    <property type="match status" value="1"/>
</dbReference>
<sequence length="291" mass="33736">MRKSFRKSEERPLPRKANTVMQIQLDDAIHTRTFSDRSRLSRTKAVNRTTHQTDRGTVPKFVLQEGSDLELIAYPHPVFGVRLEELSTPQTPIPYFIKTTLQYLLTDEAILTTGVLRVSGSMEDIFRYQQMFDMGKEVNFSALNASVHDVAGLLKLFFRKLPEPLIPELYNSQVYHLLELKNQGDIDEKDLMDMMRDVILQLPKENLEIFRVLVEYLGFVVAKSSINSMPIENIMKCIVPTIGCAPLVFYYPILQYQFFFSETNKHTRTDEEATGTRHAKRNRKDGHRKNF</sequence>
<name>A0A6B2LBT0_9EUKA</name>
<evidence type="ECO:0000259" key="2">
    <source>
        <dbReference type="PROSITE" id="PS50238"/>
    </source>
</evidence>
<feature type="compositionally biased region" description="Basic residues" evidence="1">
    <location>
        <begin position="277"/>
        <end position="291"/>
    </location>
</feature>
<dbReference type="SUPFAM" id="SSF48350">
    <property type="entry name" value="GTPase activation domain, GAP"/>
    <property type="match status" value="1"/>
</dbReference>
<evidence type="ECO:0000256" key="1">
    <source>
        <dbReference type="SAM" id="MobiDB-lite"/>
    </source>
</evidence>
<dbReference type="PANTHER" id="PTHR45808:SF2">
    <property type="entry name" value="RHO GTPASE-ACTIVATING PROTEIN 68F"/>
    <property type="match status" value="1"/>
</dbReference>
<proteinExistence type="predicted"/>
<accession>A0A6B2LBT0</accession>
<dbReference type="SMART" id="SM00324">
    <property type="entry name" value="RhoGAP"/>
    <property type="match status" value="1"/>
</dbReference>
<reference evidence="3" key="1">
    <citation type="journal article" date="2020" name="J. Eukaryot. Microbiol.">
        <title>De novo Sequencing, Assembly and Annotation of the Transcriptome for the Free-Living Testate Amoeba Arcella intermedia.</title>
        <authorList>
            <person name="Ribeiro G.M."/>
            <person name="Porfirio-Sousa A.L."/>
            <person name="Maurer-Alcala X.X."/>
            <person name="Katz L.A."/>
            <person name="Lahr D.J.G."/>
        </authorList>
    </citation>
    <scope>NUCLEOTIDE SEQUENCE</scope>
</reference>
<dbReference type="Gene3D" id="1.10.555.10">
    <property type="entry name" value="Rho GTPase activation protein"/>
    <property type="match status" value="1"/>
</dbReference>
<feature type="domain" description="Rho-GAP" evidence="2">
    <location>
        <begin position="81"/>
        <end position="291"/>
    </location>
</feature>
<evidence type="ECO:0000313" key="3">
    <source>
        <dbReference type="EMBL" id="NDV34267.1"/>
    </source>
</evidence>
<dbReference type="InterPro" id="IPR008936">
    <property type="entry name" value="Rho_GTPase_activation_prot"/>
</dbReference>